<dbReference type="AlphaFoldDB" id="A0ABD1DW00"/>
<organism evidence="1 2">
    <name type="scientific">Culex pipiens pipiens</name>
    <name type="common">Northern house mosquito</name>
    <dbReference type="NCBI Taxonomy" id="38569"/>
    <lineage>
        <taxon>Eukaryota</taxon>
        <taxon>Metazoa</taxon>
        <taxon>Ecdysozoa</taxon>
        <taxon>Arthropoda</taxon>
        <taxon>Hexapoda</taxon>
        <taxon>Insecta</taxon>
        <taxon>Pterygota</taxon>
        <taxon>Neoptera</taxon>
        <taxon>Endopterygota</taxon>
        <taxon>Diptera</taxon>
        <taxon>Nematocera</taxon>
        <taxon>Culicoidea</taxon>
        <taxon>Culicidae</taxon>
        <taxon>Culicinae</taxon>
        <taxon>Culicini</taxon>
        <taxon>Culex</taxon>
        <taxon>Culex</taxon>
    </lineage>
</organism>
<comment type="caution">
    <text evidence="1">The sequence shown here is derived from an EMBL/GenBank/DDBJ whole genome shotgun (WGS) entry which is preliminary data.</text>
</comment>
<protein>
    <submittedName>
        <fullName evidence="1">Uncharacterized protein</fullName>
    </submittedName>
</protein>
<keyword evidence="2" id="KW-1185">Reference proteome</keyword>
<accession>A0ABD1DW00</accession>
<dbReference type="Proteomes" id="UP001562425">
    <property type="component" value="Unassembled WGS sequence"/>
</dbReference>
<evidence type="ECO:0000313" key="1">
    <source>
        <dbReference type="EMBL" id="KAL1403817.1"/>
    </source>
</evidence>
<gene>
    <name evidence="1" type="ORF">pipiens_019197</name>
</gene>
<dbReference type="EMBL" id="JBEHCU010001110">
    <property type="protein sequence ID" value="KAL1403817.1"/>
    <property type="molecule type" value="Genomic_DNA"/>
</dbReference>
<reference evidence="1 2" key="1">
    <citation type="submission" date="2024-05" db="EMBL/GenBank/DDBJ databases">
        <title>Culex pipiens pipiens assembly and annotation.</title>
        <authorList>
            <person name="Alout H."/>
            <person name="Durand T."/>
        </authorList>
    </citation>
    <scope>NUCLEOTIDE SEQUENCE [LARGE SCALE GENOMIC DNA]</scope>
    <source>
        <strain evidence="1">HA-2024</strain>
        <tissue evidence="1">Whole body</tissue>
    </source>
</reference>
<name>A0ABD1DW00_CULPP</name>
<sequence>MVILGLPTMKGENTTDLVRKVAASVGCELSEDAIQDARRLNSKGKNSASTSTAPIKVTFTEEQFKEDLFAQKKNHGQLLPSAVDAKFAAFKNRVVLRDEMTSFGMNLLKEAREADQKNAWRIVGDVLGRNGVNDAPRSVNKICQLFNEFFCSVGHKLAATIPSDRNICRFNTLPRRPDSMFLSPTTYNEVVSLINQLDTKKCAGPDNISATFIKVHYEVFAQLITDVFNEIIMTGQ</sequence>
<evidence type="ECO:0000313" key="2">
    <source>
        <dbReference type="Proteomes" id="UP001562425"/>
    </source>
</evidence>
<proteinExistence type="predicted"/>
<feature type="non-terminal residue" evidence="1">
    <location>
        <position position="236"/>
    </location>
</feature>